<dbReference type="Gene3D" id="2.40.128.510">
    <property type="entry name" value="Protein of unknown function DUF4738"/>
    <property type="match status" value="1"/>
</dbReference>
<name>A0A096AYG3_9BACT</name>
<evidence type="ECO:0008006" key="4">
    <source>
        <dbReference type="Google" id="ProtNLM"/>
    </source>
</evidence>
<keyword evidence="3" id="KW-1185">Reference proteome</keyword>
<protein>
    <recommendedName>
        <fullName evidence="4">Lipoprotein</fullName>
    </recommendedName>
</protein>
<dbReference type="EMBL" id="JRNU01000022">
    <property type="protein sequence ID" value="KGF51820.1"/>
    <property type="molecule type" value="Genomic_DNA"/>
</dbReference>
<accession>A0A096AYG3</accession>
<feature type="compositionally biased region" description="Basic and acidic residues" evidence="1">
    <location>
        <begin position="182"/>
        <end position="198"/>
    </location>
</feature>
<dbReference type="Proteomes" id="UP000029614">
    <property type="component" value="Unassembled WGS sequence"/>
</dbReference>
<dbReference type="OrthoDB" id="1086474at2"/>
<proteinExistence type="predicted"/>
<dbReference type="InterPro" id="IPR031762">
    <property type="entry name" value="DUF4738"/>
</dbReference>
<evidence type="ECO:0000313" key="2">
    <source>
        <dbReference type="EMBL" id="KGF51820.1"/>
    </source>
</evidence>
<sequence length="204" mass="23053">MIQKYILLTVLGIALFSLTGCKKEKHTHDIITKIAPKPKLPKGPIELQGFTYTKKVDWLGTQYIITIIRKADKGLPLAYDEDGKKYYDNKIIINIKREDGTKFYQKEFTKKDFIQFSDEQYGKNGALLGFMFDSVYLKTLRFGASIGSPAPSSDEYIPIDIVIDNLGHLSMTKAQTLDTDGDQQKDKNNSKATEKAKDTEEEGV</sequence>
<dbReference type="PROSITE" id="PS51257">
    <property type="entry name" value="PROKAR_LIPOPROTEIN"/>
    <property type="match status" value="1"/>
</dbReference>
<feature type="region of interest" description="Disordered" evidence="1">
    <location>
        <begin position="175"/>
        <end position="204"/>
    </location>
</feature>
<dbReference type="Pfam" id="PF15889">
    <property type="entry name" value="DUF4738"/>
    <property type="match status" value="1"/>
</dbReference>
<evidence type="ECO:0000256" key="1">
    <source>
        <dbReference type="SAM" id="MobiDB-lite"/>
    </source>
</evidence>
<dbReference type="AlphaFoldDB" id="A0A096AYG3"/>
<dbReference type="RefSeq" id="WP_036855596.1">
    <property type="nucleotide sequence ID" value="NZ_JRNU01000022.1"/>
</dbReference>
<gene>
    <name evidence="2" type="ORF">HMPREF9302_05905</name>
</gene>
<organism evidence="2 3">
    <name type="scientific">Prevotella amnii DNF00058</name>
    <dbReference type="NCBI Taxonomy" id="1401066"/>
    <lineage>
        <taxon>Bacteria</taxon>
        <taxon>Pseudomonadati</taxon>
        <taxon>Bacteroidota</taxon>
        <taxon>Bacteroidia</taxon>
        <taxon>Bacteroidales</taxon>
        <taxon>Prevotellaceae</taxon>
        <taxon>Prevotella</taxon>
    </lineage>
</organism>
<reference evidence="2 3" key="1">
    <citation type="submission" date="2014-07" db="EMBL/GenBank/DDBJ databases">
        <authorList>
            <person name="McCorrison J."/>
            <person name="Sanka R."/>
            <person name="Torralba M."/>
            <person name="Gillis M."/>
            <person name="Haft D.H."/>
            <person name="Methe B."/>
            <person name="Sutton G."/>
            <person name="Nelson K.E."/>
        </authorList>
    </citation>
    <scope>NUCLEOTIDE SEQUENCE [LARGE SCALE GENOMIC DNA]</scope>
    <source>
        <strain evidence="2 3">DNF00058</strain>
    </source>
</reference>
<comment type="caution">
    <text evidence="2">The sequence shown here is derived from an EMBL/GenBank/DDBJ whole genome shotgun (WGS) entry which is preliminary data.</text>
</comment>
<evidence type="ECO:0000313" key="3">
    <source>
        <dbReference type="Proteomes" id="UP000029614"/>
    </source>
</evidence>